<dbReference type="GO" id="GO:0046872">
    <property type="term" value="F:metal ion binding"/>
    <property type="evidence" value="ECO:0007669"/>
    <property type="project" value="UniProtKB-KW"/>
</dbReference>
<keyword evidence="2 4" id="KW-0479">Metal-binding</keyword>
<dbReference type="GO" id="GO:0009055">
    <property type="term" value="F:electron transfer activity"/>
    <property type="evidence" value="ECO:0007669"/>
    <property type="project" value="InterPro"/>
</dbReference>
<sequence>MKKLIVLGVLTLGLALAQTSAVYNQCAGCHQSNGMGVPGVFPPLVGHVPQILEAKGGRDYIIQLLLYGVQGEITYKGQKYNGVMPAFGQLKDDQIAEVLNHIATQWGNDKLLPAGFKPFTAEEVKALRDKKLTAAQVYELRKTLNLK</sequence>
<dbReference type="OrthoDB" id="31970at2"/>
<dbReference type="Proteomes" id="UP000266178">
    <property type="component" value="Unassembled WGS sequence"/>
</dbReference>
<dbReference type="PANTHER" id="PTHR35008:SF4">
    <property type="entry name" value="BLL4482 PROTEIN"/>
    <property type="match status" value="1"/>
</dbReference>
<evidence type="ECO:0000313" key="7">
    <source>
        <dbReference type="EMBL" id="RIH93377.1"/>
    </source>
</evidence>
<accession>A0A399F9N6</accession>
<evidence type="ECO:0000259" key="6">
    <source>
        <dbReference type="PROSITE" id="PS51007"/>
    </source>
</evidence>
<gene>
    <name evidence="7" type="primary">cycA_2</name>
    <name evidence="7" type="ORF">Mgrana_00633</name>
</gene>
<name>A0A399F9N6_9DEIN</name>
<dbReference type="PANTHER" id="PTHR35008">
    <property type="entry name" value="BLL4482 PROTEIN-RELATED"/>
    <property type="match status" value="1"/>
</dbReference>
<evidence type="ECO:0000256" key="1">
    <source>
        <dbReference type="ARBA" id="ARBA00022617"/>
    </source>
</evidence>
<dbReference type="GO" id="GO:0020037">
    <property type="term" value="F:heme binding"/>
    <property type="evidence" value="ECO:0007669"/>
    <property type="project" value="InterPro"/>
</dbReference>
<dbReference type="InterPro" id="IPR036909">
    <property type="entry name" value="Cyt_c-like_dom_sf"/>
</dbReference>
<evidence type="ECO:0000256" key="3">
    <source>
        <dbReference type="ARBA" id="ARBA00023004"/>
    </source>
</evidence>
<organism evidence="7 8">
    <name type="scientific">Meiothermus granaticius NBRC 107808</name>
    <dbReference type="NCBI Taxonomy" id="1227551"/>
    <lineage>
        <taxon>Bacteria</taxon>
        <taxon>Thermotogati</taxon>
        <taxon>Deinococcota</taxon>
        <taxon>Deinococci</taxon>
        <taxon>Thermales</taxon>
        <taxon>Thermaceae</taxon>
        <taxon>Meiothermus</taxon>
    </lineage>
</organism>
<dbReference type="RefSeq" id="WP_119356158.1">
    <property type="nucleotide sequence ID" value="NZ_BJXM01000013.1"/>
</dbReference>
<dbReference type="PROSITE" id="PS51007">
    <property type="entry name" value="CYTC"/>
    <property type="match status" value="1"/>
</dbReference>
<proteinExistence type="predicted"/>
<evidence type="ECO:0000256" key="5">
    <source>
        <dbReference type="SAM" id="SignalP"/>
    </source>
</evidence>
<feature type="chain" id="PRO_5030071878" evidence="5">
    <location>
        <begin position="18"/>
        <end position="147"/>
    </location>
</feature>
<dbReference type="EMBL" id="QWLB01000006">
    <property type="protein sequence ID" value="RIH93377.1"/>
    <property type="molecule type" value="Genomic_DNA"/>
</dbReference>
<reference evidence="7 8" key="1">
    <citation type="submission" date="2018-08" db="EMBL/GenBank/DDBJ databases">
        <title>Meiothermus granaticius genome AF-68 sequencing project.</title>
        <authorList>
            <person name="Da Costa M.S."/>
            <person name="Albuquerque L."/>
            <person name="Raposo P."/>
            <person name="Froufe H.J.C."/>
            <person name="Barroso C.S."/>
            <person name="Egas C."/>
        </authorList>
    </citation>
    <scope>NUCLEOTIDE SEQUENCE [LARGE SCALE GENOMIC DNA]</scope>
    <source>
        <strain evidence="7 8">AF-68</strain>
    </source>
</reference>
<protein>
    <submittedName>
        <fullName evidence="7">Cytochrome c-552</fullName>
    </submittedName>
</protein>
<dbReference type="InterPro" id="IPR051459">
    <property type="entry name" value="Cytochrome_c-type_DH"/>
</dbReference>
<dbReference type="Pfam" id="PF00034">
    <property type="entry name" value="Cytochrom_C"/>
    <property type="match status" value="1"/>
</dbReference>
<dbReference type="SUPFAM" id="SSF46626">
    <property type="entry name" value="Cytochrome c"/>
    <property type="match status" value="1"/>
</dbReference>
<keyword evidence="1 4" id="KW-0349">Heme</keyword>
<evidence type="ECO:0000256" key="4">
    <source>
        <dbReference type="PROSITE-ProRule" id="PRU00433"/>
    </source>
</evidence>
<evidence type="ECO:0000256" key="2">
    <source>
        <dbReference type="ARBA" id="ARBA00022723"/>
    </source>
</evidence>
<evidence type="ECO:0000313" key="8">
    <source>
        <dbReference type="Proteomes" id="UP000266178"/>
    </source>
</evidence>
<keyword evidence="8" id="KW-1185">Reference proteome</keyword>
<feature type="signal peptide" evidence="5">
    <location>
        <begin position="1"/>
        <end position="17"/>
    </location>
</feature>
<dbReference type="InterPro" id="IPR009056">
    <property type="entry name" value="Cyt_c-like_dom"/>
</dbReference>
<keyword evidence="3 4" id="KW-0408">Iron</keyword>
<dbReference type="Gene3D" id="1.10.760.10">
    <property type="entry name" value="Cytochrome c-like domain"/>
    <property type="match status" value="1"/>
</dbReference>
<feature type="domain" description="Cytochrome c" evidence="6">
    <location>
        <begin position="8"/>
        <end position="106"/>
    </location>
</feature>
<comment type="caution">
    <text evidence="7">The sequence shown here is derived from an EMBL/GenBank/DDBJ whole genome shotgun (WGS) entry which is preliminary data.</text>
</comment>
<keyword evidence="5" id="KW-0732">Signal</keyword>
<dbReference type="AlphaFoldDB" id="A0A399F9N6"/>